<evidence type="ECO:0000256" key="1">
    <source>
        <dbReference type="ARBA" id="ARBA00022679"/>
    </source>
</evidence>
<proteinExistence type="inferred from homology"/>
<dbReference type="InterPro" id="IPR005929">
    <property type="entry name" value="Ribulokinase"/>
</dbReference>
<comment type="pathway">
    <text evidence="7 9">Carbohydrate degradation; L-arabinose degradation via L-ribulose; D-xylulose 5-phosphate from L-arabinose (bacterial route): step 2/3.</text>
</comment>
<evidence type="ECO:0000256" key="8">
    <source>
        <dbReference type="NCBIfam" id="TIGR01234"/>
    </source>
</evidence>
<dbReference type="EMBL" id="JADKYB010000008">
    <property type="protein sequence ID" value="MBM9506313.1"/>
    <property type="molecule type" value="Genomic_DNA"/>
</dbReference>
<keyword evidence="4 7" id="KW-0067">ATP-binding</keyword>
<keyword evidence="3 7" id="KW-0418">Kinase</keyword>
<keyword evidence="6 7" id="KW-0119">Carbohydrate metabolism</keyword>
<evidence type="ECO:0000256" key="2">
    <source>
        <dbReference type="ARBA" id="ARBA00022741"/>
    </source>
</evidence>
<comment type="catalytic activity">
    <reaction evidence="7 9">
        <text>L-ribulose + ATP = L-ribulose 5-phosphate + ADP + H(+)</text>
        <dbReference type="Rhea" id="RHEA:22072"/>
        <dbReference type="ChEBI" id="CHEBI:15378"/>
        <dbReference type="ChEBI" id="CHEBI:16880"/>
        <dbReference type="ChEBI" id="CHEBI:30616"/>
        <dbReference type="ChEBI" id="CHEBI:58226"/>
        <dbReference type="ChEBI" id="CHEBI:456216"/>
        <dbReference type="EC" id="2.7.1.16"/>
    </reaction>
</comment>
<evidence type="ECO:0000256" key="6">
    <source>
        <dbReference type="ARBA" id="ARBA00023277"/>
    </source>
</evidence>
<evidence type="ECO:0000259" key="10">
    <source>
        <dbReference type="Pfam" id="PF02782"/>
    </source>
</evidence>
<protein>
    <recommendedName>
        <fullName evidence="7 8">Ribulokinase</fullName>
        <ecNumber evidence="7 8">2.7.1.16</ecNumber>
    </recommendedName>
</protein>
<dbReference type="PANTHER" id="PTHR43435:SF4">
    <property type="entry name" value="FGGY CARBOHYDRATE KINASE DOMAIN-CONTAINING PROTEIN"/>
    <property type="match status" value="1"/>
</dbReference>
<comment type="catalytic activity">
    <reaction evidence="7">
        <text>D-ribulose + ATP = D-ribulose 5-phosphate + ADP + H(+)</text>
        <dbReference type="Rhea" id="RHEA:17601"/>
        <dbReference type="ChEBI" id="CHEBI:15378"/>
        <dbReference type="ChEBI" id="CHEBI:17173"/>
        <dbReference type="ChEBI" id="CHEBI:30616"/>
        <dbReference type="ChEBI" id="CHEBI:58121"/>
        <dbReference type="ChEBI" id="CHEBI:456216"/>
        <dbReference type="EC" id="2.7.1.16"/>
    </reaction>
</comment>
<dbReference type="PIRSF" id="PIRSF000538">
    <property type="entry name" value="GlpK"/>
    <property type="match status" value="1"/>
</dbReference>
<dbReference type="EC" id="2.7.1.16" evidence="7 8"/>
<dbReference type="RefSeq" id="WP_205358160.1">
    <property type="nucleotide sequence ID" value="NZ_JADKYB010000008.1"/>
</dbReference>
<keyword evidence="5 7" id="KW-0054">Arabinose catabolism</keyword>
<evidence type="ECO:0000313" key="11">
    <source>
        <dbReference type="EMBL" id="MBM9506313.1"/>
    </source>
</evidence>
<dbReference type="PROSITE" id="PS00445">
    <property type="entry name" value="FGGY_KINASES_2"/>
    <property type="match status" value="1"/>
</dbReference>
<dbReference type="PANTHER" id="PTHR43435">
    <property type="entry name" value="RIBULOKINASE"/>
    <property type="match status" value="1"/>
</dbReference>
<sequence>MTTDRPAAQAGGPAVTVGIDFGTLSGRALVVAVDDGRELGSAVHEYAHGVVDSALPGGGAVLPPDWALQIPQDWRDVLRFAVPRALQAAGVRPEQVVGVATDFTACTVLPATWDGTPLCELPGYEGRPHAFPKLWRHHAAQPEADLIVARAEESGQPWLARYGGKISSEWQYAKALQVLHEDPEIYAAADRWIEAADWIVWQLTGEENRNLCTAGYKGIHQDGGYPDEAFLASLHPDFAGFTAKLEHPLSQLGTPAGKLTAEAAELTGLREGTAVAVGNVDAHVTSAAAQALDPGHMLAIMGTSTCHIMNGGVLADVPGMCGVVRDGVVPGMWGYEAGQSGVGDIFAWAVRTAAPYEYAAEARRRGVSVHELLTEKAAAQPVGGHGLIALDWHSGNRSVLVDHHLSGLVVGLTLDTRPEDIYRALIEATAFGTRVVVEAFGQAGVPVTDFTAAGGLLKNRFLMQTYADVLNRPVHVLASEQGPALGAAIHAAVAAGAYPDIRTASAAMGRLNRHAYTPDPARAAAYDRLYAEYLALHDHFGRGGSDVMHRLRALRNQS</sequence>
<evidence type="ECO:0000256" key="7">
    <source>
        <dbReference type="HAMAP-Rule" id="MF_00520"/>
    </source>
</evidence>
<gene>
    <name evidence="7 11" type="primary">araB</name>
    <name evidence="11" type="ORF">ITX44_17495</name>
</gene>
<evidence type="ECO:0000256" key="3">
    <source>
        <dbReference type="ARBA" id="ARBA00022777"/>
    </source>
</evidence>
<comment type="caution">
    <text evidence="11">The sequence shown here is derived from an EMBL/GenBank/DDBJ whole genome shotgun (WGS) entry which is preliminary data.</text>
</comment>
<name>A0ABS2TSJ1_9ACTN</name>
<accession>A0ABS2TSJ1</accession>
<organism evidence="11 12">
    <name type="scientific">Actinacidiphila acididurans</name>
    <dbReference type="NCBI Taxonomy" id="2784346"/>
    <lineage>
        <taxon>Bacteria</taxon>
        <taxon>Bacillati</taxon>
        <taxon>Actinomycetota</taxon>
        <taxon>Actinomycetes</taxon>
        <taxon>Kitasatosporales</taxon>
        <taxon>Streptomycetaceae</taxon>
        <taxon>Actinacidiphila</taxon>
    </lineage>
</organism>
<evidence type="ECO:0000256" key="9">
    <source>
        <dbReference type="RuleBase" id="RU003455"/>
    </source>
</evidence>
<comment type="similarity">
    <text evidence="7 9">Belongs to the ribulokinase family.</text>
</comment>
<dbReference type="Gene3D" id="3.30.420.40">
    <property type="match status" value="2"/>
</dbReference>
<dbReference type="SUPFAM" id="SSF53067">
    <property type="entry name" value="Actin-like ATPase domain"/>
    <property type="match status" value="2"/>
</dbReference>
<dbReference type="InterPro" id="IPR043129">
    <property type="entry name" value="ATPase_NBD"/>
</dbReference>
<dbReference type="CDD" id="cd07781">
    <property type="entry name" value="ASKHA_NBD_FGGY_L-RBK"/>
    <property type="match status" value="1"/>
</dbReference>
<keyword evidence="12" id="KW-1185">Reference proteome</keyword>
<dbReference type="NCBIfam" id="NF003154">
    <property type="entry name" value="PRK04123.1"/>
    <property type="match status" value="1"/>
</dbReference>
<dbReference type="Pfam" id="PF02782">
    <property type="entry name" value="FGGY_C"/>
    <property type="match status" value="1"/>
</dbReference>
<feature type="domain" description="Carbohydrate kinase FGGY C-terminal" evidence="10">
    <location>
        <begin position="298"/>
        <end position="495"/>
    </location>
</feature>
<dbReference type="HAMAP" id="MF_00520">
    <property type="entry name" value="Ribulokinase"/>
    <property type="match status" value="1"/>
</dbReference>
<dbReference type="GO" id="GO:0008741">
    <property type="term" value="F:ribulokinase activity"/>
    <property type="evidence" value="ECO:0007669"/>
    <property type="project" value="UniProtKB-EC"/>
</dbReference>
<dbReference type="Proteomes" id="UP000749040">
    <property type="component" value="Unassembled WGS sequence"/>
</dbReference>
<keyword evidence="1 7" id="KW-0808">Transferase</keyword>
<evidence type="ECO:0000256" key="5">
    <source>
        <dbReference type="ARBA" id="ARBA00022935"/>
    </source>
</evidence>
<dbReference type="InterPro" id="IPR018483">
    <property type="entry name" value="Carb_kinase_FGGY_CS"/>
</dbReference>
<keyword evidence="2 7" id="KW-0547">Nucleotide-binding</keyword>
<dbReference type="InterPro" id="IPR018485">
    <property type="entry name" value="FGGY_C"/>
</dbReference>
<dbReference type="NCBIfam" id="TIGR01234">
    <property type="entry name" value="L-ribulokinase"/>
    <property type="match status" value="1"/>
</dbReference>
<reference evidence="11 12" key="1">
    <citation type="submission" date="2021-01" db="EMBL/GenBank/DDBJ databases">
        <title>Streptomyces acididurans sp. nov., isolated from a peat swamp forest soil.</title>
        <authorList>
            <person name="Chantavorakit T."/>
            <person name="Duangmal K."/>
        </authorList>
    </citation>
    <scope>NUCLEOTIDE SEQUENCE [LARGE SCALE GENOMIC DNA]</scope>
    <source>
        <strain evidence="11 12">KK5PA1</strain>
    </source>
</reference>
<dbReference type="InterPro" id="IPR000577">
    <property type="entry name" value="Carb_kinase_FGGY"/>
</dbReference>
<evidence type="ECO:0000256" key="4">
    <source>
        <dbReference type="ARBA" id="ARBA00022840"/>
    </source>
</evidence>
<evidence type="ECO:0000313" key="12">
    <source>
        <dbReference type="Proteomes" id="UP000749040"/>
    </source>
</evidence>